<dbReference type="eggNOG" id="COG0386">
    <property type="taxonomic scope" value="Bacteria"/>
</dbReference>
<keyword evidence="2 5" id="KW-0575">Peroxidase</keyword>
<dbReference type="PROSITE" id="PS00460">
    <property type="entry name" value="GLUTATHIONE_PEROXID_1"/>
    <property type="match status" value="1"/>
</dbReference>
<keyword evidence="3 5" id="KW-0560">Oxidoreductase</keyword>
<dbReference type="STRING" id="926559.JoomaDRAFT_0515"/>
<comment type="similarity">
    <text evidence="1 5">Belongs to the glutathione peroxidase family.</text>
</comment>
<dbReference type="PROSITE" id="PS00763">
    <property type="entry name" value="GLUTATHIONE_PEROXID_2"/>
    <property type="match status" value="1"/>
</dbReference>
<dbReference type="EMBL" id="JH651379">
    <property type="protein sequence ID" value="EIJ37563.1"/>
    <property type="molecule type" value="Genomic_DNA"/>
</dbReference>
<evidence type="ECO:0000256" key="4">
    <source>
        <dbReference type="PIRSR" id="PIRSR000303-1"/>
    </source>
</evidence>
<sequence>MGPTTSFYDFEAVRLNGERLSLDRYKGKAVIVVNTASKCGLTPQYEGLESLYQKYKDEGLVILGFPCNQFGNQEKGNSEEIKQFCQVNYGVSFPMFEKIEVNGKNAHPLFKFLKKSLPESSLLGSSSSKIEWNFTKFLIDKNGNPTNRYAPRILQEKMEKDIKKTIV</sequence>
<dbReference type="InterPro" id="IPR029760">
    <property type="entry name" value="GPX_CS"/>
</dbReference>
<dbReference type="RefSeq" id="WP_008610556.1">
    <property type="nucleotide sequence ID" value="NZ_JH651379.1"/>
</dbReference>
<evidence type="ECO:0000256" key="5">
    <source>
        <dbReference type="RuleBase" id="RU000499"/>
    </source>
</evidence>
<dbReference type="CDD" id="cd00340">
    <property type="entry name" value="GSH_Peroxidase"/>
    <property type="match status" value="1"/>
</dbReference>
<dbReference type="PROSITE" id="PS51355">
    <property type="entry name" value="GLUTATHIONE_PEROXID_3"/>
    <property type="match status" value="1"/>
</dbReference>
<dbReference type="PIRSF" id="PIRSF000303">
    <property type="entry name" value="Glutathion_perox"/>
    <property type="match status" value="1"/>
</dbReference>
<organism evidence="7 8">
    <name type="scientific">Galbibacter orientalis DSM 19592</name>
    <dbReference type="NCBI Taxonomy" id="926559"/>
    <lineage>
        <taxon>Bacteria</taxon>
        <taxon>Pseudomonadati</taxon>
        <taxon>Bacteroidota</taxon>
        <taxon>Flavobacteriia</taxon>
        <taxon>Flavobacteriales</taxon>
        <taxon>Flavobacteriaceae</taxon>
        <taxon>Galbibacter</taxon>
    </lineage>
</organism>
<reference evidence="7 8" key="1">
    <citation type="submission" date="2012-02" db="EMBL/GenBank/DDBJ databases">
        <title>Improved High-Quality Draft genome of Joostella marina DSM 19592.</title>
        <authorList>
            <consortium name="US DOE Joint Genome Institute (JGI-PGF)"/>
            <person name="Lucas S."/>
            <person name="Copeland A."/>
            <person name="Lapidus A."/>
            <person name="Bruce D."/>
            <person name="Goodwin L."/>
            <person name="Pitluck S."/>
            <person name="Peters L."/>
            <person name="Chertkov O."/>
            <person name="Ovchinnikova G."/>
            <person name="Kyrpides N."/>
            <person name="Mavromatis K."/>
            <person name="Detter J.C."/>
            <person name="Han C."/>
            <person name="Land M."/>
            <person name="Hauser L."/>
            <person name="Markowitz V."/>
            <person name="Cheng J.-F."/>
            <person name="Hugenholtz P."/>
            <person name="Woyke T."/>
            <person name="Wu D."/>
            <person name="Tindall B."/>
            <person name="Brambilla E."/>
            <person name="Klenk H.-P."/>
            <person name="Eisen J.A."/>
        </authorList>
    </citation>
    <scope>NUCLEOTIDE SEQUENCE [LARGE SCALE GENOMIC DNA]</scope>
    <source>
        <strain evidence="7 8">DSM 19592</strain>
    </source>
</reference>
<dbReference type="InterPro" id="IPR029759">
    <property type="entry name" value="GPX_AS"/>
</dbReference>
<evidence type="ECO:0000256" key="1">
    <source>
        <dbReference type="ARBA" id="ARBA00006926"/>
    </source>
</evidence>
<evidence type="ECO:0000259" key="6">
    <source>
        <dbReference type="PROSITE" id="PS51352"/>
    </source>
</evidence>
<evidence type="ECO:0000313" key="7">
    <source>
        <dbReference type="EMBL" id="EIJ37563.1"/>
    </source>
</evidence>
<accession>I3C1S0</accession>
<dbReference type="InterPro" id="IPR000889">
    <property type="entry name" value="Glutathione_peroxidase"/>
</dbReference>
<dbReference type="Gene3D" id="3.40.30.10">
    <property type="entry name" value="Glutaredoxin"/>
    <property type="match status" value="1"/>
</dbReference>
<feature type="domain" description="Thioredoxin" evidence="6">
    <location>
        <begin position="1"/>
        <end position="167"/>
    </location>
</feature>
<protein>
    <recommendedName>
        <fullName evidence="5">Glutathione peroxidase</fullName>
    </recommendedName>
</protein>
<evidence type="ECO:0000313" key="8">
    <source>
        <dbReference type="Proteomes" id="UP000004690"/>
    </source>
</evidence>
<evidence type="ECO:0000256" key="2">
    <source>
        <dbReference type="ARBA" id="ARBA00022559"/>
    </source>
</evidence>
<dbReference type="GO" id="GO:0034599">
    <property type="term" value="P:cellular response to oxidative stress"/>
    <property type="evidence" value="ECO:0007669"/>
    <property type="project" value="TreeGrafter"/>
</dbReference>
<dbReference type="InterPro" id="IPR013766">
    <property type="entry name" value="Thioredoxin_domain"/>
</dbReference>
<dbReference type="PRINTS" id="PR01011">
    <property type="entry name" value="GLUTPROXDASE"/>
</dbReference>
<dbReference type="Pfam" id="PF00255">
    <property type="entry name" value="GSHPx"/>
    <property type="match status" value="1"/>
</dbReference>
<dbReference type="PANTHER" id="PTHR11592">
    <property type="entry name" value="GLUTATHIONE PEROXIDASE"/>
    <property type="match status" value="1"/>
</dbReference>
<evidence type="ECO:0000256" key="3">
    <source>
        <dbReference type="ARBA" id="ARBA00023002"/>
    </source>
</evidence>
<keyword evidence="8" id="KW-1185">Reference proteome</keyword>
<name>I3C1S0_9FLAO</name>
<dbReference type="InterPro" id="IPR036249">
    <property type="entry name" value="Thioredoxin-like_sf"/>
</dbReference>
<dbReference type="PANTHER" id="PTHR11592:SF78">
    <property type="entry name" value="GLUTATHIONE PEROXIDASE"/>
    <property type="match status" value="1"/>
</dbReference>
<gene>
    <name evidence="7" type="ORF">JoomaDRAFT_0515</name>
</gene>
<proteinExistence type="inferred from homology"/>
<dbReference type="SUPFAM" id="SSF52833">
    <property type="entry name" value="Thioredoxin-like"/>
    <property type="match status" value="1"/>
</dbReference>
<feature type="active site" evidence="4">
    <location>
        <position position="39"/>
    </location>
</feature>
<dbReference type="FunFam" id="3.40.30.10:FF:000010">
    <property type="entry name" value="Glutathione peroxidase"/>
    <property type="match status" value="1"/>
</dbReference>
<dbReference type="GO" id="GO:0004601">
    <property type="term" value="F:peroxidase activity"/>
    <property type="evidence" value="ECO:0007669"/>
    <property type="project" value="UniProtKB-KW"/>
</dbReference>
<dbReference type="OrthoDB" id="9789406at2"/>
<dbReference type="HOGENOM" id="CLU_029507_2_2_10"/>
<dbReference type="AlphaFoldDB" id="I3C1S0"/>
<dbReference type="Proteomes" id="UP000004690">
    <property type="component" value="Unassembled WGS sequence"/>
</dbReference>
<dbReference type="PROSITE" id="PS51352">
    <property type="entry name" value="THIOREDOXIN_2"/>
    <property type="match status" value="1"/>
</dbReference>